<dbReference type="Pfam" id="PF00768">
    <property type="entry name" value="Peptidase_S11"/>
    <property type="match status" value="1"/>
</dbReference>
<keyword evidence="10" id="KW-1133">Transmembrane helix</keyword>
<reference evidence="12" key="1">
    <citation type="submission" date="2021-03" db="EMBL/GenBank/DDBJ databases">
        <title>Antimicrobial resistance genes in bacteria isolated from Japanese honey, and their potential for conferring macrolide and lincosamide resistance in the American foulbrood pathogen Paenibacillus larvae.</title>
        <authorList>
            <person name="Okamoto M."/>
            <person name="Kumagai M."/>
            <person name="Kanamori H."/>
            <person name="Takamatsu D."/>
        </authorList>
    </citation>
    <scope>NUCLEOTIDE SEQUENCE</scope>
    <source>
        <strain evidence="12">J27TS8</strain>
    </source>
</reference>
<dbReference type="Proteomes" id="UP000682111">
    <property type="component" value="Unassembled WGS sequence"/>
</dbReference>
<dbReference type="InterPro" id="IPR018044">
    <property type="entry name" value="Peptidase_S11"/>
</dbReference>
<comment type="caution">
    <text evidence="12">The sequence shown here is derived from an EMBL/GenBank/DDBJ whole genome shotgun (WGS) entry which is preliminary data.</text>
</comment>
<dbReference type="SUPFAM" id="SSF56601">
    <property type="entry name" value="beta-lactamase/transpeptidase-like"/>
    <property type="match status" value="1"/>
</dbReference>
<keyword evidence="3" id="KW-0378">Hydrolase</keyword>
<evidence type="ECO:0000313" key="12">
    <source>
        <dbReference type="EMBL" id="GIN62292.1"/>
    </source>
</evidence>
<proteinExistence type="inferred from homology"/>
<feature type="active site" description="Proton acceptor" evidence="7">
    <location>
        <position position="79"/>
    </location>
</feature>
<dbReference type="RefSeq" id="WP_212933680.1">
    <property type="nucleotide sequence ID" value="NZ_BORC01000003.1"/>
</dbReference>
<keyword evidence="2" id="KW-0732">Signal</keyword>
<protein>
    <recommendedName>
        <fullName evidence="11">Peptidase S11 D-alanyl-D-alanine carboxypeptidase A N-terminal domain-containing protein</fullName>
    </recommendedName>
</protein>
<dbReference type="PRINTS" id="PR00725">
    <property type="entry name" value="DADACBPTASE1"/>
</dbReference>
<evidence type="ECO:0000313" key="13">
    <source>
        <dbReference type="Proteomes" id="UP000682111"/>
    </source>
</evidence>
<comment type="similarity">
    <text evidence="1 9">Belongs to the peptidase S11 family.</text>
</comment>
<dbReference type="PANTHER" id="PTHR21581">
    <property type="entry name" value="D-ALANYL-D-ALANINE CARBOXYPEPTIDASE"/>
    <property type="match status" value="1"/>
</dbReference>
<evidence type="ECO:0000256" key="1">
    <source>
        <dbReference type="ARBA" id="ARBA00007164"/>
    </source>
</evidence>
<dbReference type="Gene3D" id="3.40.710.10">
    <property type="entry name" value="DD-peptidase/beta-lactamase superfamily"/>
    <property type="match status" value="1"/>
</dbReference>
<feature type="transmembrane region" description="Helical" evidence="10">
    <location>
        <begin position="375"/>
        <end position="393"/>
    </location>
</feature>
<evidence type="ECO:0000259" key="11">
    <source>
        <dbReference type="Pfam" id="PF00768"/>
    </source>
</evidence>
<feature type="active site" evidence="7">
    <location>
        <position position="131"/>
    </location>
</feature>
<feature type="active site" description="Acyl-ester intermediate" evidence="7">
    <location>
        <position position="76"/>
    </location>
</feature>
<organism evidence="12 13">
    <name type="scientific">Robertmurraya siralis</name>
    <dbReference type="NCBI Taxonomy" id="77777"/>
    <lineage>
        <taxon>Bacteria</taxon>
        <taxon>Bacillati</taxon>
        <taxon>Bacillota</taxon>
        <taxon>Bacilli</taxon>
        <taxon>Bacillales</taxon>
        <taxon>Bacillaceae</taxon>
        <taxon>Robertmurraya</taxon>
    </lineage>
</organism>
<dbReference type="InterPro" id="IPR001967">
    <property type="entry name" value="Peptidase_S11_N"/>
</dbReference>
<dbReference type="GO" id="GO:0006508">
    <property type="term" value="P:proteolysis"/>
    <property type="evidence" value="ECO:0007669"/>
    <property type="project" value="InterPro"/>
</dbReference>
<evidence type="ECO:0000256" key="8">
    <source>
        <dbReference type="PIRSR" id="PIRSR618044-2"/>
    </source>
</evidence>
<evidence type="ECO:0000256" key="6">
    <source>
        <dbReference type="ARBA" id="ARBA00023316"/>
    </source>
</evidence>
<dbReference type="GO" id="GO:0009002">
    <property type="term" value="F:serine-type D-Ala-D-Ala carboxypeptidase activity"/>
    <property type="evidence" value="ECO:0007669"/>
    <property type="project" value="InterPro"/>
</dbReference>
<keyword evidence="5" id="KW-0573">Peptidoglycan synthesis</keyword>
<evidence type="ECO:0000256" key="7">
    <source>
        <dbReference type="PIRSR" id="PIRSR618044-1"/>
    </source>
</evidence>
<keyword evidence="4" id="KW-0133">Cell shape</keyword>
<keyword evidence="6" id="KW-0961">Cell wall biogenesis/degradation</keyword>
<evidence type="ECO:0000256" key="10">
    <source>
        <dbReference type="SAM" id="Phobius"/>
    </source>
</evidence>
<accession>A0A919WIE1</accession>
<evidence type="ECO:0000256" key="2">
    <source>
        <dbReference type="ARBA" id="ARBA00022729"/>
    </source>
</evidence>
<evidence type="ECO:0000256" key="5">
    <source>
        <dbReference type="ARBA" id="ARBA00022984"/>
    </source>
</evidence>
<dbReference type="GO" id="GO:0071555">
    <property type="term" value="P:cell wall organization"/>
    <property type="evidence" value="ECO:0007669"/>
    <property type="project" value="UniProtKB-KW"/>
</dbReference>
<feature type="binding site" evidence="8">
    <location>
        <position position="238"/>
    </location>
    <ligand>
        <name>substrate</name>
    </ligand>
</feature>
<dbReference type="GO" id="GO:0008360">
    <property type="term" value="P:regulation of cell shape"/>
    <property type="evidence" value="ECO:0007669"/>
    <property type="project" value="UniProtKB-KW"/>
</dbReference>
<feature type="domain" description="Peptidase S11 D-alanyl-D-alanine carboxypeptidase A N-terminal" evidence="11">
    <location>
        <begin position="43"/>
        <end position="267"/>
    </location>
</feature>
<dbReference type="GO" id="GO:0009252">
    <property type="term" value="P:peptidoglycan biosynthetic process"/>
    <property type="evidence" value="ECO:0007669"/>
    <property type="project" value="UniProtKB-KW"/>
</dbReference>
<evidence type="ECO:0000256" key="4">
    <source>
        <dbReference type="ARBA" id="ARBA00022960"/>
    </source>
</evidence>
<dbReference type="EMBL" id="BORC01000003">
    <property type="protein sequence ID" value="GIN62292.1"/>
    <property type="molecule type" value="Genomic_DNA"/>
</dbReference>
<dbReference type="AlphaFoldDB" id="A0A919WIE1"/>
<dbReference type="PANTHER" id="PTHR21581:SF33">
    <property type="entry name" value="D-ALANYL-D-ALANINE CARBOXYPEPTIDASE DACB"/>
    <property type="match status" value="1"/>
</dbReference>
<keyword evidence="10" id="KW-0472">Membrane</keyword>
<evidence type="ECO:0000256" key="3">
    <source>
        <dbReference type="ARBA" id="ARBA00022801"/>
    </source>
</evidence>
<name>A0A919WIE1_9BACI</name>
<evidence type="ECO:0000256" key="9">
    <source>
        <dbReference type="RuleBase" id="RU004016"/>
    </source>
</evidence>
<gene>
    <name evidence="12" type="ORF">J27TS8_22850</name>
</gene>
<dbReference type="InterPro" id="IPR012338">
    <property type="entry name" value="Beta-lactam/transpept-like"/>
</dbReference>
<keyword evidence="13" id="KW-1185">Reference proteome</keyword>
<sequence length="406" mass="45767">MNKKLKHLKNLNRFSKITFMILTIVLSVNLLSNSTAYANELLDEPTIASEAAILIEEGSGRVLYAKNPDVLMYPASLTKVATAIYAIENGDLEAIATTSEKARQVDGTRVYLEVGERVSLKKLIQGLLINSGNDAGVAIAEHLHGSVQEFAHELNAYLKEIGLRNTNFINPHGLFDPEHTTTARDLALLTQYAMKNEVFREIFGTRELDWDGESWDTTIYTHHRLLLGRPYDGVTGGKNGYVNQSGQTLITTAKRGEMSVIAVVLKGATQTEIYNDTVELLDYAFANYHFASIPKGKEFTLGERIFVTKEEYKFPLVQNEEFNEEMTTDGLLRIKNQYGDEITSYPIHEIEIPEIQTTTVDEPNLVEKKDDSKKLNAFMIISFMMIFAGIAVLKNRNRKRHHMKKL</sequence>
<keyword evidence="10" id="KW-0812">Transmembrane</keyword>